<evidence type="ECO:0008006" key="3">
    <source>
        <dbReference type="Google" id="ProtNLM"/>
    </source>
</evidence>
<reference evidence="1 2" key="1">
    <citation type="journal article" date="2016" name="Nat. Commun.">
        <title>Thousands of microbial genomes shed light on interconnected biogeochemical processes in an aquifer system.</title>
        <authorList>
            <person name="Anantharaman K."/>
            <person name="Brown C.T."/>
            <person name="Hug L.A."/>
            <person name="Sharon I."/>
            <person name="Castelle C.J."/>
            <person name="Probst A.J."/>
            <person name="Thomas B.C."/>
            <person name="Singh A."/>
            <person name="Wilkins M.J."/>
            <person name="Karaoz U."/>
            <person name="Brodie E.L."/>
            <person name="Williams K.H."/>
            <person name="Hubbard S.S."/>
            <person name="Banfield J.F."/>
        </authorList>
    </citation>
    <scope>NUCLEOTIDE SEQUENCE [LARGE SCALE GENOMIC DNA]</scope>
</reference>
<sequence length="200" mass="23557">MTGGLAVNNAGLHDDIDLFFITSHSTLWISRLLATIVVELLGKRRKPEDRVVTDKICLNMFMSEDALRLPGGDQDLFAAHEVLQMEPLWGRGDSHWQFLRANVWVKTFLPVAWDIKRSARNNHPKNTYLWTQLSVVVLRFFELPAKGVQLWYMRRRRKNEIITRGVLRFHPHDARAWIRNKFTVRLAKYNMPLDNIFYDR</sequence>
<dbReference type="EMBL" id="MFJX01000009">
    <property type="protein sequence ID" value="OGG31493.1"/>
    <property type="molecule type" value="Genomic_DNA"/>
</dbReference>
<organism evidence="1 2">
    <name type="scientific">Candidatus Gottesmanbacteria bacterium RIFCSPLOWO2_01_FULL_46_9</name>
    <dbReference type="NCBI Taxonomy" id="1798394"/>
    <lineage>
        <taxon>Bacteria</taxon>
        <taxon>Candidatus Gottesmaniibacteriota</taxon>
    </lineage>
</organism>
<dbReference type="AlphaFoldDB" id="A0A1F6B3V8"/>
<evidence type="ECO:0000313" key="2">
    <source>
        <dbReference type="Proteomes" id="UP000176450"/>
    </source>
</evidence>
<proteinExistence type="predicted"/>
<evidence type="ECO:0000313" key="1">
    <source>
        <dbReference type="EMBL" id="OGG31493.1"/>
    </source>
</evidence>
<accession>A0A1F6B3V8</accession>
<dbReference type="Proteomes" id="UP000176450">
    <property type="component" value="Unassembled WGS sequence"/>
</dbReference>
<comment type="caution">
    <text evidence="1">The sequence shown here is derived from an EMBL/GenBank/DDBJ whole genome shotgun (WGS) entry which is preliminary data.</text>
</comment>
<protein>
    <recommendedName>
        <fullName evidence="3">Polymerase nucleotidyl transferase domain-containing protein</fullName>
    </recommendedName>
</protein>
<name>A0A1F6B3V8_9BACT</name>
<gene>
    <name evidence="1" type="ORF">A3A63_01750</name>
</gene>